<keyword evidence="3" id="KW-0328">Glycosyltransferase</keyword>
<dbReference type="GO" id="GO:0016757">
    <property type="term" value="F:glycosyltransferase activity"/>
    <property type="evidence" value="ECO:0007669"/>
    <property type="project" value="UniProtKB-KW"/>
</dbReference>
<dbReference type="Pfam" id="PF00534">
    <property type="entry name" value="Glycos_transf_1"/>
    <property type="match status" value="1"/>
</dbReference>
<evidence type="ECO:0000313" key="5">
    <source>
        <dbReference type="Proteomes" id="UP000246004"/>
    </source>
</evidence>
<dbReference type="RefSeq" id="WP_095608977.1">
    <property type="nucleotide sequence ID" value="NZ_LMVN01000023.1"/>
</dbReference>
<proteinExistence type="predicted"/>
<evidence type="ECO:0000313" key="2">
    <source>
        <dbReference type="EMBL" id="PAV07054.1"/>
    </source>
</evidence>
<name>A0A2A2HCU1_9EURY</name>
<accession>A0A2A2HCU1</accession>
<evidence type="ECO:0000313" key="3">
    <source>
        <dbReference type="EMBL" id="PWL07567.1"/>
    </source>
</evidence>
<dbReference type="EC" id="2.4.1.227" evidence="3"/>
<gene>
    <name evidence="3" type="primary">murG_3</name>
    <name evidence="2" type="ORF">ASJ82_02150</name>
    <name evidence="3" type="ORF">MSCUN_15420</name>
</gene>
<dbReference type="Gene3D" id="3.40.50.2000">
    <property type="entry name" value="Glycogen Phosphorylase B"/>
    <property type="match status" value="2"/>
</dbReference>
<evidence type="ECO:0000313" key="4">
    <source>
        <dbReference type="Proteomes" id="UP000217528"/>
    </source>
</evidence>
<reference evidence="2 4" key="2">
    <citation type="journal article" date="2017" name="BMC Genomics">
        <title>Genomic analysis of methanogenic archaea reveals a shift towards energy conservation.</title>
        <authorList>
            <person name="Gilmore S.P."/>
            <person name="Henske J.K."/>
            <person name="Sexton J.A."/>
            <person name="Solomon K.V."/>
            <person name="Seppala S."/>
            <person name="Yoo J.I."/>
            <person name="Huyett L.M."/>
            <person name="Pressman A."/>
            <person name="Cogan J.Z."/>
            <person name="Kivenson V."/>
            <person name="Peng X."/>
            <person name="Tan Y."/>
            <person name="Valentine D.L."/>
            <person name="O'Malley M.A."/>
        </authorList>
    </citation>
    <scope>NUCLEOTIDE SEQUENCE [LARGE SCALE GENOMIC DNA]</scope>
    <source>
        <strain evidence="2 4">1R-7</strain>
    </source>
</reference>
<sequence length="352" mass="38310">MKLLIFVTGRGIGGDAVTAYNISKTLKDENISSKVVLDPSAPGYYFKKRNIEWLKSPIPAAGGHAASKSRLMKAGLKTVKAVLDGRKLIKKEKADGVIGVIGGGAVIGCLSAKLAGVPSVGVVATPTDTKISLKLNPTLLLPESPSFTNKSLSSKYEVQHQYSPIKNDIITGNKEKILDKLPEKFNPDHKSVLFASGSTLFDDMAKAARKYAEENDDVNIFVIGAPLHDGINDILDHPNIINLGYINYIKDLYDLIDLAIITDDGLTLHETIACNLPVVVVIGVKYGRYHGLSKVFDGAVIESHIDDISENVNKALENKDEMKKATYKYSNEILNSSAHLVNFVKKHIKEDN</sequence>
<dbReference type="EMBL" id="LWMS01000047">
    <property type="protein sequence ID" value="PWL07567.1"/>
    <property type="molecule type" value="Genomic_DNA"/>
</dbReference>
<dbReference type="SUPFAM" id="SSF53756">
    <property type="entry name" value="UDP-Glycosyltransferase/glycogen phosphorylase"/>
    <property type="match status" value="1"/>
</dbReference>
<protein>
    <submittedName>
        <fullName evidence="2">MurG-like protein</fullName>
    </submittedName>
    <submittedName>
        <fullName evidence="3">UDP-N-acetylglucosamine--N-acetylmuramyl-(Pentapeptide) pyrophosphoryl-undecaprenol N-acetylglucosamine transferase</fullName>
        <ecNumber evidence="3">2.4.1.227</ecNumber>
    </submittedName>
</protein>
<feature type="domain" description="Glycosyl transferase family 1" evidence="1">
    <location>
        <begin position="202"/>
        <end position="327"/>
    </location>
</feature>
<dbReference type="OrthoDB" id="77357at2157"/>
<dbReference type="Proteomes" id="UP000246004">
    <property type="component" value="Unassembled WGS sequence"/>
</dbReference>
<dbReference type="InterPro" id="IPR001296">
    <property type="entry name" value="Glyco_trans_1"/>
</dbReference>
<organism evidence="2 4">
    <name type="scientific">Methanosphaera cuniculi</name>
    <dbReference type="NCBI Taxonomy" id="1077256"/>
    <lineage>
        <taxon>Archaea</taxon>
        <taxon>Methanobacteriati</taxon>
        <taxon>Methanobacteriota</taxon>
        <taxon>Methanomada group</taxon>
        <taxon>Methanobacteria</taxon>
        <taxon>Methanobacteriales</taxon>
        <taxon>Methanobacteriaceae</taxon>
        <taxon>Methanosphaera</taxon>
    </lineage>
</organism>
<comment type="caution">
    <text evidence="2">The sequence shown here is derived from an EMBL/GenBank/DDBJ whole genome shotgun (WGS) entry which is preliminary data.</text>
</comment>
<keyword evidence="4" id="KW-1185">Reference proteome</keyword>
<dbReference type="EMBL" id="LMVN01000023">
    <property type="protein sequence ID" value="PAV07054.1"/>
    <property type="molecule type" value="Genomic_DNA"/>
</dbReference>
<dbReference type="AlphaFoldDB" id="A0A2A2HCU1"/>
<dbReference type="Proteomes" id="UP000217528">
    <property type="component" value="Unassembled WGS sequence"/>
</dbReference>
<reference evidence="3 5" key="1">
    <citation type="submission" date="2016-04" db="EMBL/GenBank/DDBJ databases">
        <title>Genome sequence of Methanosphaera cuniculi DSM 4103.</title>
        <authorList>
            <person name="Poehlein A."/>
            <person name="Seedorf H."/>
            <person name="Daniel R."/>
        </authorList>
    </citation>
    <scope>NUCLEOTIDE SEQUENCE [LARGE SCALE GENOMIC DNA]</scope>
    <source>
        <strain evidence="3 5">DSM 4103</strain>
    </source>
</reference>
<evidence type="ECO:0000259" key="1">
    <source>
        <dbReference type="Pfam" id="PF00534"/>
    </source>
</evidence>
<keyword evidence="3" id="KW-0808">Transferase</keyword>